<evidence type="ECO:0000256" key="1">
    <source>
        <dbReference type="SAM" id="Coils"/>
    </source>
</evidence>
<reference evidence="2 3" key="1">
    <citation type="journal article" date="2015" name="Plant Cell">
        <title>Oil accumulation by the oleaginous diatom Fistulifera solaris as revealed by the genome and transcriptome.</title>
        <authorList>
            <person name="Tanaka T."/>
            <person name="Maeda Y."/>
            <person name="Veluchamy A."/>
            <person name="Tanaka M."/>
            <person name="Abida H."/>
            <person name="Marechal E."/>
            <person name="Bowler C."/>
            <person name="Muto M."/>
            <person name="Sunaga Y."/>
            <person name="Tanaka M."/>
            <person name="Yoshino T."/>
            <person name="Taniguchi T."/>
            <person name="Fukuda Y."/>
            <person name="Nemoto M."/>
            <person name="Matsumoto M."/>
            <person name="Wong P.S."/>
            <person name="Aburatani S."/>
            <person name="Fujibuchi W."/>
        </authorList>
    </citation>
    <scope>NUCLEOTIDE SEQUENCE [LARGE SCALE GENOMIC DNA]</scope>
    <source>
        <strain evidence="2 3">JPCC DA0580</strain>
    </source>
</reference>
<evidence type="ECO:0000313" key="3">
    <source>
        <dbReference type="Proteomes" id="UP000198406"/>
    </source>
</evidence>
<feature type="coiled-coil region" evidence="1">
    <location>
        <begin position="15"/>
        <end position="103"/>
    </location>
</feature>
<dbReference type="EMBL" id="BDSP01000193">
    <property type="protein sequence ID" value="GAX22990.1"/>
    <property type="molecule type" value="Genomic_DNA"/>
</dbReference>
<dbReference type="InParanoid" id="A0A1Z5K9Q1"/>
<keyword evidence="1" id="KW-0175">Coiled coil</keyword>
<sequence>MARESSIEEITKIWCQSLEQLSAQMSAKAKEIRADDLNTDLSDIVVDPRELLERIQSLELASKSVQEKVHALAEKRMVLETSITAINKENEGYIEALRKLNENH</sequence>
<keyword evidence="3" id="KW-1185">Reference proteome</keyword>
<gene>
    <name evidence="2" type="ORF">FisN_15Hu113</name>
</gene>
<organism evidence="2 3">
    <name type="scientific">Fistulifera solaris</name>
    <name type="common">Oleaginous diatom</name>
    <dbReference type="NCBI Taxonomy" id="1519565"/>
    <lineage>
        <taxon>Eukaryota</taxon>
        <taxon>Sar</taxon>
        <taxon>Stramenopiles</taxon>
        <taxon>Ochrophyta</taxon>
        <taxon>Bacillariophyta</taxon>
        <taxon>Bacillariophyceae</taxon>
        <taxon>Bacillariophycidae</taxon>
        <taxon>Naviculales</taxon>
        <taxon>Naviculaceae</taxon>
        <taxon>Fistulifera</taxon>
    </lineage>
</organism>
<name>A0A1Z5K9Q1_FISSO</name>
<evidence type="ECO:0000313" key="2">
    <source>
        <dbReference type="EMBL" id="GAX22990.1"/>
    </source>
</evidence>
<comment type="caution">
    <text evidence="2">The sequence shown here is derived from an EMBL/GenBank/DDBJ whole genome shotgun (WGS) entry which is preliminary data.</text>
</comment>
<proteinExistence type="predicted"/>
<accession>A0A1Z5K9Q1</accession>
<dbReference type="AlphaFoldDB" id="A0A1Z5K9Q1"/>
<dbReference type="Proteomes" id="UP000198406">
    <property type="component" value="Unassembled WGS sequence"/>
</dbReference>
<protein>
    <submittedName>
        <fullName evidence="2">Uncharacterized protein</fullName>
    </submittedName>
</protein>